<dbReference type="AlphaFoldDB" id="A0A2S4VPA5"/>
<comment type="caution">
    <text evidence="2">The sequence shown here is derived from an EMBL/GenBank/DDBJ whole genome shotgun (WGS) entry which is preliminary data.</text>
</comment>
<proteinExistence type="predicted"/>
<reference evidence="2" key="1">
    <citation type="submission" date="2017-12" db="EMBL/GenBank/DDBJ databases">
        <title>Gene loss provides genomic basis for host adaptation in cereal stripe rust fungi.</title>
        <authorList>
            <person name="Xia C."/>
        </authorList>
    </citation>
    <scope>NUCLEOTIDE SEQUENCE [LARGE SCALE GENOMIC DNA]</scope>
    <source>
        <strain evidence="2">93-210</strain>
    </source>
</reference>
<name>A0A2S4VPA5_9BASI</name>
<evidence type="ECO:0000313" key="2">
    <source>
        <dbReference type="EMBL" id="POW11361.1"/>
    </source>
</evidence>
<evidence type="ECO:0000256" key="1">
    <source>
        <dbReference type="SAM" id="MobiDB-lite"/>
    </source>
</evidence>
<accession>A0A2S4VPA5</accession>
<keyword evidence="3" id="KW-1185">Reference proteome</keyword>
<dbReference type="Proteomes" id="UP000239156">
    <property type="component" value="Unassembled WGS sequence"/>
</dbReference>
<dbReference type="VEuPathDB" id="FungiDB:PSHT_02306"/>
<dbReference type="EMBL" id="PKSL01000039">
    <property type="protein sequence ID" value="POW11361.1"/>
    <property type="molecule type" value="Genomic_DNA"/>
</dbReference>
<organism evidence="2 3">
    <name type="scientific">Puccinia striiformis</name>
    <dbReference type="NCBI Taxonomy" id="27350"/>
    <lineage>
        <taxon>Eukaryota</taxon>
        <taxon>Fungi</taxon>
        <taxon>Dikarya</taxon>
        <taxon>Basidiomycota</taxon>
        <taxon>Pucciniomycotina</taxon>
        <taxon>Pucciniomycetes</taxon>
        <taxon>Pucciniales</taxon>
        <taxon>Pucciniaceae</taxon>
        <taxon>Puccinia</taxon>
    </lineage>
</organism>
<dbReference type="VEuPathDB" id="FungiDB:PSTT_05315"/>
<evidence type="ECO:0000313" key="3">
    <source>
        <dbReference type="Proteomes" id="UP000239156"/>
    </source>
</evidence>
<feature type="region of interest" description="Disordered" evidence="1">
    <location>
        <begin position="58"/>
        <end position="84"/>
    </location>
</feature>
<gene>
    <name evidence="2" type="ORF">PSTT_05315</name>
</gene>
<protein>
    <submittedName>
        <fullName evidence="2">Uncharacterized protein</fullName>
    </submittedName>
</protein>
<feature type="compositionally biased region" description="Acidic residues" evidence="1">
    <location>
        <begin position="72"/>
        <end position="83"/>
    </location>
</feature>
<sequence length="105" mass="12197">MIHDSETFEKWINTAVAKKRIYVLLFLDMPHPADKAKDSKKSNLLAKQAAYLQSIKDRKELKRKSDNLSNPEDGDDSEVEIAPEEWNNTNFHMWALLDANPIRKE</sequence>